<evidence type="ECO:0000256" key="1">
    <source>
        <dbReference type="ARBA" id="ARBA00022490"/>
    </source>
</evidence>
<feature type="binding site" evidence="10">
    <location>
        <begin position="181"/>
        <end position="189"/>
    </location>
    <ligand>
        <name>GTP</name>
        <dbReference type="ChEBI" id="CHEBI:37565"/>
    </ligand>
</feature>
<dbReference type="PROSITE" id="PS51721">
    <property type="entry name" value="G_CP"/>
    <property type="match status" value="1"/>
</dbReference>
<feature type="binding site" evidence="10">
    <location>
        <position position="276"/>
    </location>
    <ligand>
        <name>Zn(2+)</name>
        <dbReference type="ChEBI" id="CHEBI:29105"/>
    </ligand>
</feature>
<feature type="binding site" evidence="10">
    <location>
        <position position="263"/>
    </location>
    <ligand>
        <name>Zn(2+)</name>
        <dbReference type="ChEBI" id="CHEBI:29105"/>
    </ligand>
</feature>
<comment type="caution">
    <text evidence="13">The sequence shown here is derived from an EMBL/GenBank/DDBJ whole genome shotgun (WGS) entry which is preliminary data.</text>
</comment>
<dbReference type="Proteomes" id="UP001597104">
    <property type="component" value="Unassembled WGS sequence"/>
</dbReference>
<dbReference type="PANTHER" id="PTHR32120:SF10">
    <property type="entry name" value="SMALL RIBOSOMAL SUBUNIT BIOGENESIS GTPASE RSGA"/>
    <property type="match status" value="1"/>
</dbReference>
<keyword evidence="14" id="KW-1185">Reference proteome</keyword>
<dbReference type="InterPro" id="IPR010914">
    <property type="entry name" value="RsgA_GTPase_dom"/>
</dbReference>
<protein>
    <recommendedName>
        <fullName evidence="10">Small ribosomal subunit biogenesis GTPase RsgA</fullName>
        <ecNumber evidence="10">3.6.1.-</ecNumber>
    </recommendedName>
</protein>
<proteinExistence type="inferred from homology"/>
<evidence type="ECO:0000313" key="14">
    <source>
        <dbReference type="Proteomes" id="UP001597104"/>
    </source>
</evidence>
<keyword evidence="6 10" id="KW-0378">Hydrolase</keyword>
<keyword evidence="2 10" id="KW-0690">Ribosome biogenesis</keyword>
<dbReference type="HAMAP" id="MF_01820">
    <property type="entry name" value="GTPase_RsgA"/>
    <property type="match status" value="1"/>
</dbReference>
<dbReference type="PANTHER" id="PTHR32120">
    <property type="entry name" value="SMALL RIBOSOMAL SUBUNIT BIOGENESIS GTPASE RSGA"/>
    <property type="match status" value="1"/>
</dbReference>
<feature type="domain" description="EngC GTPase" evidence="11">
    <location>
        <begin position="88"/>
        <end position="237"/>
    </location>
</feature>
<name>A0ABW3EH77_9LACO</name>
<comment type="cofactor">
    <cofactor evidence="10">
        <name>Zn(2+)</name>
        <dbReference type="ChEBI" id="CHEBI:29105"/>
    </cofactor>
    <text evidence="10">Binds 1 zinc ion per subunit.</text>
</comment>
<dbReference type="RefSeq" id="WP_137638715.1">
    <property type="nucleotide sequence ID" value="NZ_BJDN01000036.1"/>
</dbReference>
<feature type="domain" description="CP-type G" evidence="12">
    <location>
        <begin position="80"/>
        <end position="239"/>
    </location>
</feature>
<feature type="binding site" evidence="10">
    <location>
        <position position="270"/>
    </location>
    <ligand>
        <name>Zn(2+)</name>
        <dbReference type="ChEBI" id="CHEBI:29105"/>
    </ligand>
</feature>
<dbReference type="SUPFAM" id="SSF50249">
    <property type="entry name" value="Nucleic acid-binding proteins"/>
    <property type="match status" value="1"/>
</dbReference>
<keyword evidence="9 10" id="KW-0342">GTP-binding</keyword>
<reference evidence="14" key="1">
    <citation type="journal article" date="2019" name="Int. J. Syst. Evol. Microbiol.">
        <title>The Global Catalogue of Microorganisms (GCM) 10K type strain sequencing project: providing services to taxonomists for standard genome sequencing and annotation.</title>
        <authorList>
            <consortium name="The Broad Institute Genomics Platform"/>
            <consortium name="The Broad Institute Genome Sequencing Center for Infectious Disease"/>
            <person name="Wu L."/>
            <person name="Ma J."/>
        </authorList>
    </citation>
    <scope>NUCLEOTIDE SEQUENCE [LARGE SCALE GENOMIC DNA]</scope>
    <source>
        <strain evidence="14">CCM 8925</strain>
    </source>
</reference>
<evidence type="ECO:0000256" key="5">
    <source>
        <dbReference type="ARBA" id="ARBA00022741"/>
    </source>
</evidence>
<dbReference type="InterPro" id="IPR004881">
    <property type="entry name" value="Ribosome_biogen_GTPase_RsgA"/>
</dbReference>
<dbReference type="Gene3D" id="1.10.40.50">
    <property type="entry name" value="Probable gtpase engc, domain 3"/>
    <property type="match status" value="1"/>
</dbReference>
<dbReference type="SUPFAM" id="SSF52540">
    <property type="entry name" value="P-loop containing nucleoside triphosphate hydrolases"/>
    <property type="match status" value="1"/>
</dbReference>
<comment type="subcellular location">
    <subcellularLocation>
        <location evidence="10">Cytoplasm</location>
    </subcellularLocation>
</comment>
<organism evidence="13 14">
    <name type="scientific">Loigolactobacillus binensis</name>
    <dbReference type="NCBI Taxonomy" id="2559922"/>
    <lineage>
        <taxon>Bacteria</taxon>
        <taxon>Bacillati</taxon>
        <taxon>Bacillota</taxon>
        <taxon>Bacilli</taxon>
        <taxon>Lactobacillales</taxon>
        <taxon>Lactobacillaceae</taxon>
        <taxon>Loigolactobacillus</taxon>
    </lineage>
</organism>
<accession>A0ABW3EH77</accession>
<keyword evidence="4 10" id="KW-0699">rRNA-binding</keyword>
<evidence type="ECO:0000256" key="4">
    <source>
        <dbReference type="ARBA" id="ARBA00022730"/>
    </source>
</evidence>
<dbReference type="Pfam" id="PF03193">
    <property type="entry name" value="RsgA_GTPase"/>
    <property type="match status" value="1"/>
</dbReference>
<evidence type="ECO:0000256" key="6">
    <source>
        <dbReference type="ARBA" id="ARBA00022801"/>
    </source>
</evidence>
<comment type="function">
    <text evidence="10">One of several proteins that assist in the late maturation steps of the functional core of the 30S ribosomal subunit. Helps release RbfA from mature subunits. May play a role in the assembly of ribosomal proteins into the subunit. Circularly permuted GTPase that catalyzes slow GTP hydrolysis, GTPase activity is stimulated by the 30S ribosomal subunit.</text>
</comment>
<comment type="subunit">
    <text evidence="10">Monomer. Associates with 30S ribosomal subunit, binds 16S rRNA.</text>
</comment>
<feature type="binding site" evidence="10">
    <location>
        <begin position="127"/>
        <end position="130"/>
    </location>
    <ligand>
        <name>GTP</name>
        <dbReference type="ChEBI" id="CHEBI:37565"/>
    </ligand>
</feature>
<keyword evidence="1 10" id="KW-0963">Cytoplasm</keyword>
<dbReference type="EMBL" id="JBHTIO010000062">
    <property type="protein sequence ID" value="MFD0898740.1"/>
    <property type="molecule type" value="Genomic_DNA"/>
</dbReference>
<comment type="similarity">
    <text evidence="10">Belongs to the TRAFAC class YlqF/YawG GTPase family. RsgA subfamily.</text>
</comment>
<keyword evidence="5 10" id="KW-0547">Nucleotide-binding</keyword>
<dbReference type="InterPro" id="IPR012340">
    <property type="entry name" value="NA-bd_OB-fold"/>
</dbReference>
<evidence type="ECO:0000256" key="2">
    <source>
        <dbReference type="ARBA" id="ARBA00022517"/>
    </source>
</evidence>
<evidence type="ECO:0000256" key="3">
    <source>
        <dbReference type="ARBA" id="ARBA00022723"/>
    </source>
</evidence>
<dbReference type="Gene3D" id="3.40.50.300">
    <property type="entry name" value="P-loop containing nucleotide triphosphate hydrolases"/>
    <property type="match status" value="1"/>
</dbReference>
<evidence type="ECO:0000256" key="7">
    <source>
        <dbReference type="ARBA" id="ARBA00022833"/>
    </source>
</evidence>
<dbReference type="NCBIfam" id="TIGR00157">
    <property type="entry name" value="ribosome small subunit-dependent GTPase A"/>
    <property type="match status" value="1"/>
</dbReference>
<dbReference type="CDD" id="cd01854">
    <property type="entry name" value="YjeQ_EngC"/>
    <property type="match status" value="1"/>
</dbReference>
<keyword evidence="8 10" id="KW-0694">RNA-binding</keyword>
<evidence type="ECO:0000256" key="8">
    <source>
        <dbReference type="ARBA" id="ARBA00022884"/>
    </source>
</evidence>
<evidence type="ECO:0000259" key="12">
    <source>
        <dbReference type="PROSITE" id="PS51721"/>
    </source>
</evidence>
<dbReference type="PROSITE" id="PS50936">
    <property type="entry name" value="ENGC_GTPASE"/>
    <property type="match status" value="1"/>
</dbReference>
<keyword evidence="7 10" id="KW-0862">Zinc</keyword>
<evidence type="ECO:0000259" key="11">
    <source>
        <dbReference type="PROSITE" id="PS50936"/>
    </source>
</evidence>
<feature type="binding site" evidence="10">
    <location>
        <position position="268"/>
    </location>
    <ligand>
        <name>Zn(2+)</name>
        <dbReference type="ChEBI" id="CHEBI:29105"/>
    </ligand>
</feature>
<dbReference type="InterPro" id="IPR027417">
    <property type="entry name" value="P-loop_NTPase"/>
</dbReference>
<evidence type="ECO:0000256" key="9">
    <source>
        <dbReference type="ARBA" id="ARBA00023134"/>
    </source>
</evidence>
<dbReference type="EC" id="3.6.1.-" evidence="10"/>
<evidence type="ECO:0000313" key="13">
    <source>
        <dbReference type="EMBL" id="MFD0898740.1"/>
    </source>
</evidence>
<sequence>MLNFPNHEQLTARIIFQSHDQYRVIFADRRIQQATLAGRMQFTGTMPLIGDFVSGQPYDRDKFLITHLLPRQTYLTRAADQQEQGLAANVTTVFITMSANTDFSVNRLERYLTLVWNSGAAPVIVLTKADVEPELLEQRQTEVTAAAFGVPLITTTNTVPAAIKKAFAPFLTAKTTAIFIGSSGVGKSTLLNILAATQLQTIKSIRSGDDKGRHTTTTRNLYYLPNGAAVIDSPGLRGVGVTGSTNTSTAQSFPDIVTLARQCRFKDCQHEAEPNCAVQAAIKRGELSQQRLANYKRLLRETEYTTLTSRQINAAKIKRMVGNKKNLRHRPKR</sequence>
<dbReference type="InterPro" id="IPR030378">
    <property type="entry name" value="G_CP_dom"/>
</dbReference>
<gene>
    <name evidence="10 13" type="primary">rsgA</name>
    <name evidence="13" type="ORF">ACFQZ7_13540</name>
</gene>
<evidence type="ECO:0000256" key="10">
    <source>
        <dbReference type="HAMAP-Rule" id="MF_01820"/>
    </source>
</evidence>
<keyword evidence="3 10" id="KW-0479">Metal-binding</keyword>